<evidence type="ECO:0000256" key="2">
    <source>
        <dbReference type="ARBA" id="ARBA00022475"/>
    </source>
</evidence>
<feature type="transmembrane region" description="Helical" evidence="6">
    <location>
        <begin position="306"/>
        <end position="329"/>
    </location>
</feature>
<evidence type="ECO:0000259" key="7">
    <source>
        <dbReference type="Pfam" id="PF03772"/>
    </source>
</evidence>
<evidence type="ECO:0000256" key="5">
    <source>
        <dbReference type="ARBA" id="ARBA00023136"/>
    </source>
</evidence>
<dbReference type="NCBIfam" id="TIGR00360">
    <property type="entry name" value="ComEC_N-term"/>
    <property type="match status" value="1"/>
</dbReference>
<feature type="transmembrane region" description="Helical" evidence="6">
    <location>
        <begin position="16"/>
        <end position="34"/>
    </location>
</feature>
<evidence type="ECO:0000256" key="1">
    <source>
        <dbReference type="ARBA" id="ARBA00004651"/>
    </source>
</evidence>
<feature type="transmembrane region" description="Helical" evidence="6">
    <location>
        <begin position="211"/>
        <end position="229"/>
    </location>
</feature>
<dbReference type="AlphaFoldDB" id="A0A1W1CL90"/>
<evidence type="ECO:0000256" key="4">
    <source>
        <dbReference type="ARBA" id="ARBA00022989"/>
    </source>
</evidence>
<protein>
    <submittedName>
        <fullName evidence="8">Competence protein</fullName>
    </submittedName>
</protein>
<dbReference type="GO" id="GO:0005886">
    <property type="term" value="C:plasma membrane"/>
    <property type="evidence" value="ECO:0007669"/>
    <property type="project" value="UniProtKB-SubCell"/>
</dbReference>
<keyword evidence="4 6" id="KW-1133">Transmembrane helix</keyword>
<feature type="transmembrane region" description="Helical" evidence="6">
    <location>
        <begin position="241"/>
        <end position="271"/>
    </location>
</feature>
<evidence type="ECO:0000256" key="3">
    <source>
        <dbReference type="ARBA" id="ARBA00022692"/>
    </source>
</evidence>
<dbReference type="EMBL" id="FPHI01000029">
    <property type="protein sequence ID" value="SFV66463.1"/>
    <property type="molecule type" value="Genomic_DNA"/>
</dbReference>
<feature type="domain" description="ComEC/Rec2-related protein" evidence="7">
    <location>
        <begin position="160"/>
        <end position="416"/>
    </location>
</feature>
<evidence type="ECO:0000256" key="6">
    <source>
        <dbReference type="SAM" id="Phobius"/>
    </source>
</evidence>
<keyword evidence="5 6" id="KW-0472">Membrane</keyword>
<keyword evidence="3 6" id="KW-0812">Transmembrane</keyword>
<comment type="subcellular location">
    <subcellularLocation>
        <location evidence="1">Cell membrane</location>
        <topology evidence="1">Multi-pass membrane protein</topology>
    </subcellularLocation>
</comment>
<sequence length="430" mass="50096">MGMQLEKPKLFPEKQTFIWFVSILLLLIGIRLVFHYHTYQEFIAKPFYYTHATVITSYEKNKKNKRYHVLKLKSDEGFTFYTTSHRREGFKHKRLRLQIFPNESIKFRDYLGTFYVKSKIKYQEKLPIMLKDRLLDYVANQHQNSAMATFYNAIFFATPLEKALREKIALLGISHLVALSGFHLAILWGLVYGLLLLFYQPLQQKYFPYRQALFDVGIVAMTILGYYVWFVDFPPSLVRSFAMVLVGWGVLLLGIELLSFSFLVSVFLFLILLFPSLLVSLSFWLSAAGVFYIFLLLQYTKTWNKWLITLGALPIGIFMLMLPVVHTIFGVTSLYQLISPMLSLLFVFFYPFVILLHFLGLGGIFDTYLLWLFSLPADSAENIIPLGVALGYLGLSIVAIWYRKVFYLLLGLAILYMFYLFIFVEQVTKL</sequence>
<feature type="transmembrane region" description="Helical" evidence="6">
    <location>
        <begin position="168"/>
        <end position="199"/>
    </location>
</feature>
<feature type="transmembrane region" description="Helical" evidence="6">
    <location>
        <begin position="383"/>
        <end position="401"/>
    </location>
</feature>
<feature type="transmembrane region" description="Helical" evidence="6">
    <location>
        <begin position="349"/>
        <end position="371"/>
    </location>
</feature>
<organism evidence="8">
    <name type="scientific">hydrothermal vent metagenome</name>
    <dbReference type="NCBI Taxonomy" id="652676"/>
    <lineage>
        <taxon>unclassified sequences</taxon>
        <taxon>metagenomes</taxon>
        <taxon>ecological metagenomes</taxon>
    </lineage>
</organism>
<dbReference type="PANTHER" id="PTHR30619:SF7">
    <property type="entry name" value="BETA-LACTAMASE DOMAIN PROTEIN"/>
    <property type="match status" value="1"/>
</dbReference>
<feature type="transmembrane region" description="Helical" evidence="6">
    <location>
        <begin position="277"/>
        <end position="299"/>
    </location>
</feature>
<keyword evidence="2" id="KW-1003">Cell membrane</keyword>
<dbReference type="InterPro" id="IPR004477">
    <property type="entry name" value="ComEC_N"/>
</dbReference>
<feature type="transmembrane region" description="Helical" evidence="6">
    <location>
        <begin position="407"/>
        <end position="424"/>
    </location>
</feature>
<gene>
    <name evidence="8" type="ORF">MNB_SV-3-671</name>
</gene>
<dbReference type="InterPro" id="IPR052159">
    <property type="entry name" value="Competence_DNA_uptake"/>
</dbReference>
<name>A0A1W1CL90_9ZZZZ</name>
<dbReference type="PANTHER" id="PTHR30619">
    <property type="entry name" value="DNA INTERNALIZATION/COMPETENCE PROTEIN COMEC/REC2"/>
    <property type="match status" value="1"/>
</dbReference>
<dbReference type="Pfam" id="PF03772">
    <property type="entry name" value="Competence"/>
    <property type="match status" value="1"/>
</dbReference>
<proteinExistence type="predicted"/>
<evidence type="ECO:0000313" key="8">
    <source>
        <dbReference type="EMBL" id="SFV66463.1"/>
    </source>
</evidence>
<accession>A0A1W1CL90</accession>
<reference evidence="8" key="1">
    <citation type="submission" date="2016-10" db="EMBL/GenBank/DDBJ databases">
        <authorList>
            <person name="de Groot N.N."/>
        </authorList>
    </citation>
    <scope>NUCLEOTIDE SEQUENCE</scope>
</reference>